<keyword evidence="4" id="KW-1185">Reference proteome</keyword>
<evidence type="ECO:0000256" key="1">
    <source>
        <dbReference type="SAM" id="MobiDB-lite"/>
    </source>
</evidence>
<gene>
    <name evidence="3" type="ORF">NP165_19935</name>
</gene>
<feature type="region of interest" description="Disordered" evidence="1">
    <location>
        <begin position="46"/>
        <end position="155"/>
    </location>
</feature>
<reference evidence="3" key="1">
    <citation type="submission" date="2022-07" db="EMBL/GenBank/DDBJ databases">
        <title>Complete genome of Vibrio japonicus strain JCM 31412T and phylogenomic assessment of the Nereis clade of the genus Vibrio.</title>
        <authorList>
            <person name="Shlafstein M.D."/>
            <person name="Emsley S.A."/>
            <person name="Ushijima B."/>
            <person name="Videau P."/>
            <person name="Saw J.H."/>
        </authorList>
    </citation>
    <scope>NUCLEOTIDE SEQUENCE</scope>
    <source>
        <strain evidence="3">JCM 31412</strain>
        <plasmid evidence="3">p1</plasmid>
    </source>
</reference>
<evidence type="ECO:0000313" key="4">
    <source>
        <dbReference type="Proteomes" id="UP001058602"/>
    </source>
</evidence>
<organism evidence="3 4">
    <name type="scientific">Vibrio japonicus</name>
    <dbReference type="NCBI Taxonomy" id="1824638"/>
    <lineage>
        <taxon>Bacteria</taxon>
        <taxon>Pseudomonadati</taxon>
        <taxon>Pseudomonadota</taxon>
        <taxon>Gammaproteobacteria</taxon>
        <taxon>Vibrionales</taxon>
        <taxon>Vibrionaceae</taxon>
        <taxon>Vibrio</taxon>
    </lineage>
</organism>
<keyword evidence="3" id="KW-0614">Plasmid</keyword>
<feature type="compositionally biased region" description="Basic and acidic residues" evidence="1">
    <location>
        <begin position="57"/>
        <end position="100"/>
    </location>
</feature>
<geneLocation type="plasmid" evidence="3 4">
    <name>p1</name>
</geneLocation>
<dbReference type="RefSeq" id="WP_257086887.1">
    <property type="nucleotide sequence ID" value="NZ_CP102098.1"/>
</dbReference>
<name>A0ABY5LR70_9VIBR</name>
<accession>A0ABY5LR70</accession>
<evidence type="ECO:0000313" key="3">
    <source>
        <dbReference type="EMBL" id="UUM33199.1"/>
    </source>
</evidence>
<dbReference type="EMBL" id="CP102098">
    <property type="protein sequence ID" value="UUM33199.1"/>
    <property type="molecule type" value="Genomic_DNA"/>
</dbReference>
<protein>
    <recommendedName>
        <fullName evidence="5">Cell division protein ZipA</fullName>
    </recommendedName>
</protein>
<proteinExistence type="predicted"/>
<dbReference type="Proteomes" id="UP001058602">
    <property type="component" value="Plasmid p1"/>
</dbReference>
<evidence type="ECO:0008006" key="5">
    <source>
        <dbReference type="Google" id="ProtNLM"/>
    </source>
</evidence>
<keyword evidence="2" id="KW-0472">Membrane</keyword>
<keyword evidence="2" id="KW-0812">Transmembrane</keyword>
<sequence length="155" mass="17129">MADMTLNPIALLKTVVVIVAGVAIGYLVADKDRSQAVANKAAAAEKMEQRLGIQPREQSEGEQPRISRFDPDYIQQRVEENRAAREARQETRTFGERLADKVPTAPAEPDQATEASETPAPAQPERKTVTWGSLGADRQQQEREQRNTGTEQTSD</sequence>
<keyword evidence="2" id="KW-1133">Transmembrane helix</keyword>
<evidence type="ECO:0000256" key="2">
    <source>
        <dbReference type="SAM" id="Phobius"/>
    </source>
</evidence>
<feature type="transmembrane region" description="Helical" evidence="2">
    <location>
        <begin position="6"/>
        <end position="29"/>
    </location>
</feature>